<dbReference type="Gene3D" id="3.30.450.40">
    <property type="match status" value="1"/>
</dbReference>
<dbReference type="CDD" id="cd00082">
    <property type="entry name" value="HisKA"/>
    <property type="match status" value="1"/>
</dbReference>
<keyword evidence="6" id="KW-0418">Kinase</keyword>
<protein>
    <recommendedName>
        <fullName evidence="2">histidine kinase</fullName>
        <ecNumber evidence="2">2.7.13.3</ecNumber>
    </recommendedName>
</protein>
<dbReference type="InterPro" id="IPR036097">
    <property type="entry name" value="HisK_dim/P_sf"/>
</dbReference>
<dbReference type="GO" id="GO:0005524">
    <property type="term" value="F:ATP binding"/>
    <property type="evidence" value="ECO:0007669"/>
    <property type="project" value="UniProtKB-KW"/>
</dbReference>
<dbReference type="EC" id="2.7.13.3" evidence="2"/>
<dbReference type="InterPro" id="IPR004358">
    <property type="entry name" value="Sig_transdc_His_kin-like_C"/>
</dbReference>
<evidence type="ECO:0000256" key="5">
    <source>
        <dbReference type="ARBA" id="ARBA00022741"/>
    </source>
</evidence>
<evidence type="ECO:0000313" key="11">
    <source>
        <dbReference type="EMBL" id="KST67403.1"/>
    </source>
</evidence>
<sequence length="419" mass="46695">MFFNSLFLQLGERQRKQQAVAMLSSLSYRDGKLPEYLKEIACGVSKLIGIDLSVVTICHRGSGKILASSIDMGKDHHSYSLHGHLSGTVVKNRKNLIVEDTQVCSEYGVGPDGYRAYLGIPLKTSKGEVIGTVCSFHKRPRNFSDQELEITQLFAERAATAIDNYQLYQQQRQFNEALEAEVARRTEQLRQAQAKLVEKERLAAIGEFASGIIHEIRNPFTTMKMGLNFFKKLDLSEPAQVRLCLALEEADRLERLLKEILLYAKPQNLELLAIDINQLITNLLVALQIMPEGEGRKLEFYPANSPVNIMGDEDKIKQVLINLVRNAYEAINIGDIVKLQIEHQTQEQQVYIRIHNGGDPIPAEVLPKLTQPFFSTKSSGTGLGLAIVKRIIEAHNGELSITSTAGLGTIISIKLPTSS</sequence>
<dbReference type="Gene3D" id="1.10.287.130">
    <property type="match status" value="1"/>
</dbReference>
<evidence type="ECO:0000259" key="10">
    <source>
        <dbReference type="PROSITE" id="PS50109"/>
    </source>
</evidence>
<feature type="domain" description="Histidine kinase" evidence="10">
    <location>
        <begin position="211"/>
        <end position="419"/>
    </location>
</feature>
<evidence type="ECO:0000256" key="3">
    <source>
        <dbReference type="ARBA" id="ARBA00022553"/>
    </source>
</evidence>
<dbReference type="PRINTS" id="PR00344">
    <property type="entry name" value="BCTRLSENSOR"/>
</dbReference>
<keyword evidence="12" id="KW-1185">Reference proteome</keyword>
<reference evidence="11 12" key="1">
    <citation type="journal article" date="2015" name="Genome Announc.">
        <title>Draft Genome of the Euendolithic (true boring) Cyanobacterium Mastigocoleus testarum strain BC008.</title>
        <authorList>
            <person name="Guida B.S."/>
            <person name="Garcia-Pichel F."/>
        </authorList>
    </citation>
    <scope>NUCLEOTIDE SEQUENCE [LARGE SCALE GENOMIC DNA]</scope>
    <source>
        <strain evidence="11 12">BC008</strain>
    </source>
</reference>
<evidence type="ECO:0000313" key="12">
    <source>
        <dbReference type="Proteomes" id="UP000053372"/>
    </source>
</evidence>
<dbReference type="SUPFAM" id="SSF47384">
    <property type="entry name" value="Homodimeric domain of signal transducing histidine kinase"/>
    <property type="match status" value="1"/>
</dbReference>
<gene>
    <name evidence="11" type="ORF">BC008_29865</name>
</gene>
<evidence type="ECO:0000256" key="7">
    <source>
        <dbReference type="ARBA" id="ARBA00022840"/>
    </source>
</evidence>
<comment type="caution">
    <text evidence="11">The sequence shown here is derived from an EMBL/GenBank/DDBJ whole genome shotgun (WGS) entry which is preliminary data.</text>
</comment>
<dbReference type="PANTHER" id="PTHR43065">
    <property type="entry name" value="SENSOR HISTIDINE KINASE"/>
    <property type="match status" value="1"/>
</dbReference>
<dbReference type="SUPFAM" id="SSF55874">
    <property type="entry name" value="ATPase domain of HSP90 chaperone/DNA topoisomerase II/histidine kinase"/>
    <property type="match status" value="1"/>
</dbReference>
<dbReference type="Proteomes" id="UP000053372">
    <property type="component" value="Unassembled WGS sequence"/>
</dbReference>
<dbReference type="InterPro" id="IPR005467">
    <property type="entry name" value="His_kinase_dom"/>
</dbReference>
<dbReference type="Pfam" id="PF01590">
    <property type="entry name" value="GAF"/>
    <property type="match status" value="1"/>
</dbReference>
<feature type="coiled-coil region" evidence="9">
    <location>
        <begin position="175"/>
        <end position="202"/>
    </location>
</feature>
<keyword evidence="4" id="KW-0808">Transferase</keyword>
<evidence type="ECO:0000256" key="8">
    <source>
        <dbReference type="ARBA" id="ARBA00023012"/>
    </source>
</evidence>
<evidence type="ECO:0000256" key="1">
    <source>
        <dbReference type="ARBA" id="ARBA00000085"/>
    </source>
</evidence>
<dbReference type="OrthoDB" id="9815750at2"/>
<dbReference type="Gene3D" id="3.30.565.10">
    <property type="entry name" value="Histidine kinase-like ATPase, C-terminal domain"/>
    <property type="match status" value="1"/>
</dbReference>
<evidence type="ECO:0000256" key="2">
    <source>
        <dbReference type="ARBA" id="ARBA00012438"/>
    </source>
</evidence>
<evidence type="ECO:0000256" key="4">
    <source>
        <dbReference type="ARBA" id="ARBA00022679"/>
    </source>
</evidence>
<dbReference type="SUPFAM" id="SSF55781">
    <property type="entry name" value="GAF domain-like"/>
    <property type="match status" value="1"/>
</dbReference>
<organism evidence="11 12">
    <name type="scientific">Mastigocoleus testarum BC008</name>
    <dbReference type="NCBI Taxonomy" id="371196"/>
    <lineage>
        <taxon>Bacteria</taxon>
        <taxon>Bacillati</taxon>
        <taxon>Cyanobacteriota</taxon>
        <taxon>Cyanophyceae</taxon>
        <taxon>Nostocales</taxon>
        <taxon>Hapalosiphonaceae</taxon>
        <taxon>Mastigocoleus</taxon>
    </lineage>
</organism>
<name>A0A0V7ZSF4_9CYAN</name>
<dbReference type="SMART" id="SM00065">
    <property type="entry name" value="GAF"/>
    <property type="match status" value="1"/>
</dbReference>
<dbReference type="PANTHER" id="PTHR43065:SF10">
    <property type="entry name" value="PEROXIDE STRESS-ACTIVATED HISTIDINE KINASE MAK3"/>
    <property type="match status" value="1"/>
</dbReference>
<dbReference type="InterPro" id="IPR003018">
    <property type="entry name" value="GAF"/>
</dbReference>
<dbReference type="InterPro" id="IPR003594">
    <property type="entry name" value="HATPase_dom"/>
</dbReference>
<dbReference type="RefSeq" id="WP_027843556.1">
    <property type="nucleotide sequence ID" value="NZ_LMTZ01000088.1"/>
</dbReference>
<keyword evidence="5" id="KW-0547">Nucleotide-binding</keyword>
<evidence type="ECO:0000256" key="9">
    <source>
        <dbReference type="SAM" id="Coils"/>
    </source>
</evidence>
<proteinExistence type="predicted"/>
<dbReference type="EMBL" id="LMTZ01000088">
    <property type="protein sequence ID" value="KST67403.1"/>
    <property type="molecule type" value="Genomic_DNA"/>
</dbReference>
<dbReference type="Pfam" id="PF00512">
    <property type="entry name" value="HisKA"/>
    <property type="match status" value="1"/>
</dbReference>
<dbReference type="InterPro" id="IPR036890">
    <property type="entry name" value="HATPase_C_sf"/>
</dbReference>
<keyword evidence="9" id="KW-0175">Coiled coil</keyword>
<dbReference type="AlphaFoldDB" id="A0A0V7ZSF4"/>
<dbReference type="InterPro" id="IPR003661">
    <property type="entry name" value="HisK_dim/P_dom"/>
</dbReference>
<dbReference type="SMART" id="SM00388">
    <property type="entry name" value="HisKA"/>
    <property type="match status" value="1"/>
</dbReference>
<comment type="catalytic activity">
    <reaction evidence="1">
        <text>ATP + protein L-histidine = ADP + protein N-phospho-L-histidine.</text>
        <dbReference type="EC" id="2.7.13.3"/>
    </reaction>
</comment>
<dbReference type="Pfam" id="PF02518">
    <property type="entry name" value="HATPase_c"/>
    <property type="match status" value="1"/>
</dbReference>
<dbReference type="InterPro" id="IPR029016">
    <property type="entry name" value="GAF-like_dom_sf"/>
</dbReference>
<dbReference type="GO" id="GO:0000155">
    <property type="term" value="F:phosphorelay sensor kinase activity"/>
    <property type="evidence" value="ECO:0007669"/>
    <property type="project" value="InterPro"/>
</dbReference>
<accession>A0A0V7ZSF4</accession>
<dbReference type="PROSITE" id="PS50109">
    <property type="entry name" value="HIS_KIN"/>
    <property type="match status" value="1"/>
</dbReference>
<keyword evidence="8" id="KW-0902">Two-component regulatory system</keyword>
<evidence type="ECO:0000256" key="6">
    <source>
        <dbReference type="ARBA" id="ARBA00022777"/>
    </source>
</evidence>
<keyword evidence="7" id="KW-0067">ATP-binding</keyword>
<dbReference type="SMART" id="SM00387">
    <property type="entry name" value="HATPase_c"/>
    <property type="match status" value="1"/>
</dbReference>
<keyword evidence="3" id="KW-0597">Phosphoprotein</keyword>